<protein>
    <submittedName>
        <fullName evidence="1">Carbamoylphosphate synthase large subunit</fullName>
    </submittedName>
</protein>
<dbReference type="Proteomes" id="UP000250369">
    <property type="component" value="Unassembled WGS sequence"/>
</dbReference>
<dbReference type="OrthoDB" id="40611at2"/>
<evidence type="ECO:0000313" key="2">
    <source>
        <dbReference type="Proteomes" id="UP000250369"/>
    </source>
</evidence>
<proteinExistence type="predicted"/>
<dbReference type="Gene3D" id="3.30.470.20">
    <property type="entry name" value="ATP-grasp fold, B domain"/>
    <property type="match status" value="1"/>
</dbReference>
<dbReference type="AlphaFoldDB" id="A0A329MKR8"/>
<accession>A0A329MKR8</accession>
<dbReference type="Gene3D" id="3.40.50.20">
    <property type="match status" value="1"/>
</dbReference>
<comment type="caution">
    <text evidence="1">The sequence shown here is derived from an EMBL/GenBank/DDBJ whole genome shotgun (WGS) entry which is preliminary data.</text>
</comment>
<sequence>MTTDARTVVLTGGRAPATLDMARQFAAAGHRVIVAESMRYHVAGASRHTARSYAVPRPNMQPDAYIDALERIVKSEKADLLIPMCEEIFYVSQGLERLSKHCRVFAEPIGKLRVLHSKWSFIRQAAEWGFDVPATRLLGSQAELEALLQDAEAEARGGDCRAGETAAAGNGRPKLLPLVLKPVYSRFAANVIVLQADELLKHGWQSAAKRLNVSAERPWVAQQFIGGRQICTYSVVWNGAVTAHAAYDVDFTAGRGACISFRPFQSRPLADWVERFVRQAGFTGQIAFDFIVAADGTIYPIECNPRATSGIHLFKACDRLDRAFLESCGSPTPYTAANAGRQPQHAERSNEGTVIVPQPESRSMIALAMLSYGLGSVRSRHRLQEWAGTFGRATDVVFRLNDPLPFLEQFRTLWSTWRESRAHRVSMLHASTLDIEWNGD</sequence>
<dbReference type="RefSeq" id="WP_113032667.1">
    <property type="nucleotide sequence ID" value="NZ_QMFB01000012.1"/>
</dbReference>
<reference evidence="1 2" key="1">
    <citation type="journal article" date="2009" name="Int. J. Syst. Evol. Microbiol.">
        <title>Paenibacillus contaminans sp. nov., isolated from a contaminated laboratory plate.</title>
        <authorList>
            <person name="Chou J.H."/>
            <person name="Lee J.H."/>
            <person name="Lin M.C."/>
            <person name="Chang P.S."/>
            <person name="Arun A.B."/>
            <person name="Young C.C."/>
            <person name="Chen W.M."/>
        </authorList>
    </citation>
    <scope>NUCLEOTIDE SEQUENCE [LARGE SCALE GENOMIC DNA]</scope>
    <source>
        <strain evidence="1 2">CKOBP-6</strain>
    </source>
</reference>
<gene>
    <name evidence="1" type="ORF">DQG23_20095</name>
</gene>
<organism evidence="1 2">
    <name type="scientific">Paenibacillus contaminans</name>
    <dbReference type="NCBI Taxonomy" id="450362"/>
    <lineage>
        <taxon>Bacteria</taxon>
        <taxon>Bacillati</taxon>
        <taxon>Bacillota</taxon>
        <taxon>Bacilli</taxon>
        <taxon>Bacillales</taxon>
        <taxon>Paenibacillaceae</taxon>
        <taxon>Paenibacillus</taxon>
    </lineage>
</organism>
<evidence type="ECO:0000313" key="1">
    <source>
        <dbReference type="EMBL" id="RAV19303.1"/>
    </source>
</evidence>
<keyword evidence="2" id="KW-1185">Reference proteome</keyword>
<dbReference type="EMBL" id="QMFB01000012">
    <property type="protein sequence ID" value="RAV19303.1"/>
    <property type="molecule type" value="Genomic_DNA"/>
</dbReference>
<name>A0A329MKR8_9BACL</name>
<dbReference type="SUPFAM" id="SSF56059">
    <property type="entry name" value="Glutathione synthetase ATP-binding domain-like"/>
    <property type="match status" value="1"/>
</dbReference>